<dbReference type="PANTHER" id="PTHR17985:SF8">
    <property type="entry name" value="TRANSPORT AND GOLGI ORGANIZATION PROTEIN 2 HOMOLOG"/>
    <property type="match status" value="1"/>
</dbReference>
<evidence type="ECO:0000313" key="2">
    <source>
        <dbReference type="Proteomes" id="UP000008694"/>
    </source>
</evidence>
<organism evidence="2">
    <name type="scientific">Arabidopsis lyrata subsp. lyrata</name>
    <name type="common">Lyre-leaved rock-cress</name>
    <dbReference type="NCBI Taxonomy" id="81972"/>
    <lineage>
        <taxon>Eukaryota</taxon>
        <taxon>Viridiplantae</taxon>
        <taxon>Streptophyta</taxon>
        <taxon>Embryophyta</taxon>
        <taxon>Tracheophyta</taxon>
        <taxon>Spermatophyta</taxon>
        <taxon>Magnoliopsida</taxon>
        <taxon>eudicotyledons</taxon>
        <taxon>Gunneridae</taxon>
        <taxon>Pentapetalae</taxon>
        <taxon>rosids</taxon>
        <taxon>malvids</taxon>
        <taxon>Brassicales</taxon>
        <taxon>Brassicaceae</taxon>
        <taxon>Camelineae</taxon>
        <taxon>Arabidopsis</taxon>
    </lineage>
</organism>
<dbReference type="STRING" id="81972.D7KJ14"/>
<dbReference type="HOGENOM" id="CLU_084888_0_0_1"/>
<gene>
    <name evidence="1" type="ORF">ARALYDRAFT_679806</name>
</gene>
<dbReference type="InterPro" id="IPR008551">
    <property type="entry name" value="TANGO2"/>
</dbReference>
<reference evidence="2" key="1">
    <citation type="journal article" date="2011" name="Nat. Genet.">
        <title>The Arabidopsis lyrata genome sequence and the basis of rapid genome size change.</title>
        <authorList>
            <person name="Hu T.T."/>
            <person name="Pattyn P."/>
            <person name="Bakker E.G."/>
            <person name="Cao J."/>
            <person name="Cheng J.-F."/>
            <person name="Clark R.M."/>
            <person name="Fahlgren N."/>
            <person name="Fawcett J.A."/>
            <person name="Grimwood J."/>
            <person name="Gundlach H."/>
            <person name="Haberer G."/>
            <person name="Hollister J.D."/>
            <person name="Ossowski S."/>
            <person name="Ottilar R.P."/>
            <person name="Salamov A.A."/>
            <person name="Schneeberger K."/>
            <person name="Spannagl M."/>
            <person name="Wang X."/>
            <person name="Yang L."/>
            <person name="Nasrallah M.E."/>
            <person name="Bergelson J."/>
            <person name="Carrington J.C."/>
            <person name="Gaut B.S."/>
            <person name="Schmutz J."/>
            <person name="Mayer K.F.X."/>
            <person name="Van de Peer Y."/>
            <person name="Grigoriev I.V."/>
            <person name="Nordborg M."/>
            <person name="Weigel D."/>
            <person name="Guo Y.-L."/>
        </authorList>
    </citation>
    <scope>NUCLEOTIDE SEQUENCE [LARGE SCALE GENOMIC DNA]</scope>
    <source>
        <strain evidence="2">cv. MN47</strain>
    </source>
</reference>
<dbReference type="eggNOG" id="KOG2342">
    <property type="taxonomic scope" value="Eukaryota"/>
</dbReference>
<keyword evidence="2" id="KW-1185">Reference proteome</keyword>
<sequence>MDKETLKRVVILTLEEVDNKGKSRAQLNHLLAINRERGIISGASWNGNGQILSGRSADNNGTWFGISRGGRVAFLVSVDTLLDHVDPQAGSELYPIEFLEGNMTPQDFANDVAQGEEVDELLSFSLIVADMTLNSMVHIRKPVQAEWNVMIQPVPFGVHTLSPYEGLDAIEPWVIIKYKCLDLLVFDVFNQMTAELGNNPLPPLKEIAGIMYDDAEEEDAVFLQLAAHPQFGMQLFGTTSTTALAVERTGRVRLFERYRLDGGWHTHDFDFQIQH</sequence>
<name>D7KJ14_ARALL</name>
<dbReference type="PANTHER" id="PTHR17985">
    <property type="entry name" value="SER/THR-RICH PROTEIN T10 IN DGCR REGION"/>
    <property type="match status" value="1"/>
</dbReference>
<dbReference type="Proteomes" id="UP000008694">
    <property type="component" value="Unassembled WGS sequence"/>
</dbReference>
<dbReference type="AlphaFoldDB" id="D7KJ14"/>
<evidence type="ECO:0000313" key="1">
    <source>
        <dbReference type="EMBL" id="EFH66646.1"/>
    </source>
</evidence>
<dbReference type="Pfam" id="PF05742">
    <property type="entry name" value="TANGO2"/>
    <property type="match status" value="1"/>
</dbReference>
<proteinExistence type="predicted"/>
<dbReference type="Gramene" id="Al_scaffold_0001_2129">
    <property type="protein sequence ID" value="Al_scaffold_0001_2129"/>
    <property type="gene ID" value="Al_scaffold_0001_2129"/>
</dbReference>
<dbReference type="EMBL" id="GL348713">
    <property type="protein sequence ID" value="EFH66646.1"/>
    <property type="molecule type" value="Genomic_DNA"/>
</dbReference>
<accession>D7KJ14</accession>
<protein>
    <submittedName>
        <fullName evidence="1">Predicted protein</fullName>
    </submittedName>
</protein>